<protein>
    <submittedName>
        <fullName evidence="4">Helix-turn-helix domain-containing protein</fullName>
    </submittedName>
</protein>
<name>A0ABV7EWM0_9GAMM</name>
<evidence type="ECO:0000313" key="5">
    <source>
        <dbReference type="Proteomes" id="UP001595462"/>
    </source>
</evidence>
<feature type="compositionally biased region" description="Polar residues" evidence="1">
    <location>
        <begin position="11"/>
        <end position="22"/>
    </location>
</feature>
<dbReference type="InterPro" id="IPR001387">
    <property type="entry name" value="Cro/C1-type_HTH"/>
</dbReference>
<feature type="region of interest" description="Disordered" evidence="1">
    <location>
        <begin position="154"/>
        <end position="243"/>
    </location>
</feature>
<feature type="compositionally biased region" description="Polar residues" evidence="1">
    <location>
        <begin position="154"/>
        <end position="166"/>
    </location>
</feature>
<feature type="compositionally biased region" description="Polar residues" evidence="1">
    <location>
        <begin position="202"/>
        <end position="232"/>
    </location>
</feature>
<dbReference type="Gene3D" id="1.10.260.40">
    <property type="entry name" value="lambda repressor-like DNA-binding domains"/>
    <property type="match status" value="1"/>
</dbReference>
<gene>
    <name evidence="4" type="ORF">ACFOSU_20775</name>
</gene>
<keyword evidence="2" id="KW-0472">Membrane</keyword>
<feature type="transmembrane region" description="Helical" evidence="2">
    <location>
        <begin position="127"/>
        <end position="147"/>
    </location>
</feature>
<organism evidence="4 5">
    <name type="scientific">Salinisphaera aquimarina</name>
    <dbReference type="NCBI Taxonomy" id="2094031"/>
    <lineage>
        <taxon>Bacteria</taxon>
        <taxon>Pseudomonadati</taxon>
        <taxon>Pseudomonadota</taxon>
        <taxon>Gammaproteobacteria</taxon>
        <taxon>Salinisphaerales</taxon>
        <taxon>Salinisphaeraceae</taxon>
        <taxon>Salinisphaera</taxon>
    </lineage>
</organism>
<dbReference type="InterPro" id="IPR010982">
    <property type="entry name" value="Lambda_DNA-bd_dom_sf"/>
</dbReference>
<dbReference type="EMBL" id="JBHRSS010000010">
    <property type="protein sequence ID" value="MFC3106316.1"/>
    <property type="molecule type" value="Genomic_DNA"/>
</dbReference>
<evidence type="ECO:0000256" key="1">
    <source>
        <dbReference type="SAM" id="MobiDB-lite"/>
    </source>
</evidence>
<feature type="region of interest" description="Disordered" evidence="1">
    <location>
        <begin position="1"/>
        <end position="25"/>
    </location>
</feature>
<dbReference type="Pfam" id="PF13413">
    <property type="entry name" value="HTH_25"/>
    <property type="match status" value="1"/>
</dbReference>
<keyword evidence="2" id="KW-1133">Transmembrane helix</keyword>
<dbReference type="PANTHER" id="PTHR34475:SF1">
    <property type="entry name" value="CYTOSKELETON PROTEIN RODZ"/>
    <property type="match status" value="1"/>
</dbReference>
<evidence type="ECO:0000256" key="2">
    <source>
        <dbReference type="SAM" id="Phobius"/>
    </source>
</evidence>
<evidence type="ECO:0000259" key="3">
    <source>
        <dbReference type="Pfam" id="PF13464"/>
    </source>
</evidence>
<dbReference type="InterPro" id="IPR025194">
    <property type="entry name" value="RodZ-like_C"/>
</dbReference>
<accession>A0ABV7EWM0</accession>
<evidence type="ECO:0000313" key="4">
    <source>
        <dbReference type="EMBL" id="MFC3106316.1"/>
    </source>
</evidence>
<proteinExistence type="predicted"/>
<dbReference type="PANTHER" id="PTHR34475">
    <property type="match status" value="1"/>
</dbReference>
<dbReference type="CDD" id="cd00093">
    <property type="entry name" value="HTH_XRE"/>
    <property type="match status" value="1"/>
</dbReference>
<dbReference type="Proteomes" id="UP001595462">
    <property type="component" value="Unassembled WGS sequence"/>
</dbReference>
<dbReference type="InterPro" id="IPR050400">
    <property type="entry name" value="Bact_Cytoskel_RodZ"/>
</dbReference>
<keyword evidence="5" id="KW-1185">Reference proteome</keyword>
<feature type="compositionally biased region" description="Low complexity" evidence="1">
    <location>
        <begin position="167"/>
        <end position="189"/>
    </location>
</feature>
<comment type="caution">
    <text evidence="4">The sequence shown here is derived from an EMBL/GenBank/DDBJ whole genome shotgun (WGS) entry which is preliminary data.</text>
</comment>
<reference evidence="5" key="1">
    <citation type="journal article" date="2019" name="Int. J. Syst. Evol. Microbiol.">
        <title>The Global Catalogue of Microorganisms (GCM) 10K type strain sequencing project: providing services to taxonomists for standard genome sequencing and annotation.</title>
        <authorList>
            <consortium name="The Broad Institute Genomics Platform"/>
            <consortium name="The Broad Institute Genome Sequencing Center for Infectious Disease"/>
            <person name="Wu L."/>
            <person name="Ma J."/>
        </authorList>
    </citation>
    <scope>NUCLEOTIDE SEQUENCE [LARGE SCALE GENOMIC DNA]</scope>
    <source>
        <strain evidence="5">KCTC 52640</strain>
    </source>
</reference>
<dbReference type="RefSeq" id="WP_380691953.1">
    <property type="nucleotide sequence ID" value="NZ_JBHRSS010000010.1"/>
</dbReference>
<feature type="domain" description="Cytoskeleton protein RodZ-like C-terminal" evidence="3">
    <location>
        <begin position="250"/>
        <end position="321"/>
    </location>
</feature>
<sequence>MNDSSDDYEELQSTNLTQNKADGQTPGEILREARLANDYSVEDLCAQTKLSAKTVHALEDNDFDALSQPVFARGYYRQCAKVLGIDSDRLMAAYGASGGASSPRAMGAPTFVNVVPQDVTPGRWRSLGLIVAVLVLLVAIGAIFLLMPSAQLPDENSGSGNNTVVLSSDSSAGSGSADTGTDAASSTSTPDVAGNDADSDDSGQASVSGQRQGGRNVNETLGLNPNANTPDNAAQAAPAEPQVDPNHLTVNFTDRSWVDIRDANGARLLTGIYEAGEKRDFDGTPPYKITLGFAPGVKLSIGGEPVDVAAQTTGNSTARLTVAARSDN</sequence>
<keyword evidence="2" id="KW-0812">Transmembrane</keyword>
<feature type="compositionally biased region" description="Acidic residues" evidence="1">
    <location>
        <begin position="1"/>
        <end position="10"/>
    </location>
</feature>
<dbReference type="Pfam" id="PF13464">
    <property type="entry name" value="RodZ_C"/>
    <property type="match status" value="1"/>
</dbReference>